<keyword evidence="5 9" id="KW-1133">Transmembrane helix</keyword>
<evidence type="ECO:0000256" key="9">
    <source>
        <dbReference type="SAM" id="Phobius"/>
    </source>
</evidence>
<dbReference type="InterPro" id="IPR022781">
    <property type="entry name" value="Flagellar_biosynth_FliO"/>
</dbReference>
<keyword evidence="6 9" id="KW-0472">Membrane</keyword>
<evidence type="ECO:0000256" key="6">
    <source>
        <dbReference type="ARBA" id="ARBA00023136"/>
    </source>
</evidence>
<accession>W9H094</accession>
<comment type="similarity">
    <text evidence="8">Belongs to the FliO/MopB family.</text>
</comment>
<keyword evidence="7" id="KW-0975">Bacterial flagellum</keyword>
<proteinExistence type="inferred from homology"/>
<dbReference type="STRING" id="1385369.N825_21410"/>
<organism evidence="10 11">
    <name type="scientific">Skermanella stibiiresistens SB22</name>
    <dbReference type="NCBI Taxonomy" id="1385369"/>
    <lineage>
        <taxon>Bacteria</taxon>
        <taxon>Pseudomonadati</taxon>
        <taxon>Pseudomonadota</taxon>
        <taxon>Alphaproteobacteria</taxon>
        <taxon>Rhodospirillales</taxon>
        <taxon>Azospirillaceae</taxon>
        <taxon>Skermanella</taxon>
    </lineage>
</organism>
<comment type="caution">
    <text evidence="10">The sequence shown here is derived from an EMBL/GenBank/DDBJ whole genome shotgun (WGS) entry which is preliminary data.</text>
</comment>
<dbReference type="EMBL" id="AVFL01000030">
    <property type="protein sequence ID" value="EWY37148.1"/>
    <property type="molecule type" value="Genomic_DNA"/>
</dbReference>
<evidence type="ECO:0000256" key="4">
    <source>
        <dbReference type="ARBA" id="ARBA00022692"/>
    </source>
</evidence>
<evidence type="ECO:0000313" key="11">
    <source>
        <dbReference type="Proteomes" id="UP000019486"/>
    </source>
</evidence>
<evidence type="ECO:0000256" key="8">
    <source>
        <dbReference type="ARBA" id="ARBA00037937"/>
    </source>
</evidence>
<evidence type="ECO:0000256" key="5">
    <source>
        <dbReference type="ARBA" id="ARBA00022989"/>
    </source>
</evidence>
<sequence>MEMETYLRFVLALVFVLGLIVVAAWLMRRFGYAGAVAARPGRVRRLGVVEVAQIDARRRLVLVRRDDVEHLVLLGMNNDLVLEAGIRAPADAVPGAAP</sequence>
<dbReference type="AlphaFoldDB" id="W9H094"/>
<dbReference type="Proteomes" id="UP000019486">
    <property type="component" value="Unassembled WGS sequence"/>
</dbReference>
<dbReference type="RefSeq" id="WP_084165137.1">
    <property type="nucleotide sequence ID" value="NZ_AVFL01000030.1"/>
</dbReference>
<evidence type="ECO:0000256" key="3">
    <source>
        <dbReference type="ARBA" id="ARBA00022475"/>
    </source>
</evidence>
<dbReference type="PATRIC" id="fig|1385369.3.peg.5824"/>
<dbReference type="GO" id="GO:0044781">
    <property type="term" value="P:bacterial-type flagellum organization"/>
    <property type="evidence" value="ECO:0007669"/>
    <property type="project" value="InterPro"/>
</dbReference>
<dbReference type="PANTHER" id="PTHR38766:SF1">
    <property type="entry name" value="FLAGELLAR PROTEIN FLIO"/>
    <property type="match status" value="1"/>
</dbReference>
<keyword evidence="11" id="KW-1185">Reference proteome</keyword>
<evidence type="ECO:0008006" key="12">
    <source>
        <dbReference type="Google" id="ProtNLM"/>
    </source>
</evidence>
<dbReference type="GO" id="GO:0009425">
    <property type="term" value="C:bacterial-type flagellum basal body"/>
    <property type="evidence" value="ECO:0007669"/>
    <property type="project" value="UniProtKB-SubCell"/>
</dbReference>
<keyword evidence="4 9" id="KW-0812">Transmembrane</keyword>
<dbReference type="PANTHER" id="PTHR38766">
    <property type="entry name" value="FLAGELLAR PROTEIN FLIO"/>
    <property type="match status" value="1"/>
</dbReference>
<evidence type="ECO:0000256" key="2">
    <source>
        <dbReference type="ARBA" id="ARBA00004236"/>
    </source>
</evidence>
<evidence type="ECO:0000256" key="1">
    <source>
        <dbReference type="ARBA" id="ARBA00004117"/>
    </source>
</evidence>
<gene>
    <name evidence="10" type="ORF">N825_21410</name>
</gene>
<dbReference type="InterPro" id="IPR052205">
    <property type="entry name" value="FliO/MopB"/>
</dbReference>
<keyword evidence="3" id="KW-1003">Cell membrane</keyword>
<reference evidence="10 11" key="1">
    <citation type="submission" date="2013-08" db="EMBL/GenBank/DDBJ databases">
        <title>The genome sequence of Skermanella stibiiresistens.</title>
        <authorList>
            <person name="Zhu W."/>
            <person name="Wang G."/>
        </authorList>
    </citation>
    <scope>NUCLEOTIDE SEQUENCE [LARGE SCALE GENOMIC DNA]</scope>
    <source>
        <strain evidence="10 11">SB22</strain>
    </source>
</reference>
<dbReference type="Pfam" id="PF04347">
    <property type="entry name" value="FliO"/>
    <property type="match status" value="1"/>
</dbReference>
<protein>
    <recommendedName>
        <fullName evidence="12">Flagellar biosynthesis protein FliO</fullName>
    </recommendedName>
</protein>
<dbReference type="GO" id="GO:0005886">
    <property type="term" value="C:plasma membrane"/>
    <property type="evidence" value="ECO:0007669"/>
    <property type="project" value="UniProtKB-SubCell"/>
</dbReference>
<name>W9H094_9PROT</name>
<dbReference type="OrthoDB" id="8456606at2"/>
<evidence type="ECO:0000256" key="7">
    <source>
        <dbReference type="ARBA" id="ARBA00023143"/>
    </source>
</evidence>
<evidence type="ECO:0000313" key="10">
    <source>
        <dbReference type="EMBL" id="EWY37148.1"/>
    </source>
</evidence>
<comment type="subcellular location">
    <subcellularLocation>
        <location evidence="1">Bacterial flagellum basal body</location>
    </subcellularLocation>
    <subcellularLocation>
        <location evidence="2">Cell membrane</location>
    </subcellularLocation>
</comment>
<feature type="transmembrane region" description="Helical" evidence="9">
    <location>
        <begin position="6"/>
        <end position="26"/>
    </location>
</feature>